<evidence type="ECO:0000259" key="5">
    <source>
        <dbReference type="PROSITE" id="PS50043"/>
    </source>
</evidence>
<dbReference type="CDD" id="cd06170">
    <property type="entry name" value="LuxR_C_like"/>
    <property type="match status" value="1"/>
</dbReference>
<keyword evidence="3" id="KW-0804">Transcription</keyword>
<dbReference type="InterPro" id="IPR036388">
    <property type="entry name" value="WH-like_DNA-bd_sf"/>
</dbReference>
<gene>
    <name evidence="7" type="ORF">J2X04_001019</name>
</gene>
<dbReference type="PRINTS" id="PR00038">
    <property type="entry name" value="HTHLUXR"/>
</dbReference>
<organism evidence="7 8">
    <name type="scientific">Agrilutibacter niabensis</name>
    <dbReference type="NCBI Taxonomy" id="380628"/>
    <lineage>
        <taxon>Bacteria</taxon>
        <taxon>Pseudomonadati</taxon>
        <taxon>Pseudomonadota</taxon>
        <taxon>Gammaproteobacteria</taxon>
        <taxon>Lysobacterales</taxon>
        <taxon>Lysobacteraceae</taxon>
        <taxon>Agrilutibacter</taxon>
    </lineage>
</organism>
<dbReference type="PANTHER" id="PTHR44688:SF16">
    <property type="entry name" value="DNA-BINDING TRANSCRIPTIONAL ACTIVATOR DEVR_DOSR"/>
    <property type="match status" value="1"/>
</dbReference>
<dbReference type="EMBL" id="JAVDVW010000001">
    <property type="protein sequence ID" value="MDR7098672.1"/>
    <property type="molecule type" value="Genomic_DNA"/>
</dbReference>
<dbReference type="PANTHER" id="PTHR44688">
    <property type="entry name" value="DNA-BINDING TRANSCRIPTIONAL ACTIVATOR DEVR_DOSR"/>
    <property type="match status" value="1"/>
</dbReference>
<evidence type="ECO:0000256" key="4">
    <source>
        <dbReference type="PROSITE-ProRule" id="PRU00169"/>
    </source>
</evidence>
<accession>A0ABU1VMH7</accession>
<sequence length="218" mass="23532">MEATAATVFIIDDDSSVRKGLVRLLRSAGWNAEAFASAEAFLARPDHEDIGCIVLDLCMPGMSGQQLQDLLQERNIVLPIVFLTGQGDVASSVVAMKKGAVDFLLKPIDSHALLQAISEATLRHAAALEKSHDIASIDARMARLSTREREVMEQVLTGRLNKQIAGVLGIAEKTVKVHRGRVMAKMEVHSVAQLVHECELVGINSDSRGTVQTSAAVR</sequence>
<dbReference type="SUPFAM" id="SSF52172">
    <property type="entry name" value="CheY-like"/>
    <property type="match status" value="1"/>
</dbReference>
<dbReference type="SMART" id="SM00421">
    <property type="entry name" value="HTH_LUXR"/>
    <property type="match status" value="1"/>
</dbReference>
<dbReference type="Gene3D" id="1.10.10.10">
    <property type="entry name" value="Winged helix-like DNA-binding domain superfamily/Winged helix DNA-binding domain"/>
    <property type="match status" value="1"/>
</dbReference>
<evidence type="ECO:0000256" key="3">
    <source>
        <dbReference type="ARBA" id="ARBA00023163"/>
    </source>
</evidence>
<dbReference type="InterPro" id="IPR000792">
    <property type="entry name" value="Tscrpt_reg_LuxR_C"/>
</dbReference>
<keyword evidence="2" id="KW-0238">DNA-binding</keyword>
<evidence type="ECO:0000259" key="6">
    <source>
        <dbReference type="PROSITE" id="PS50110"/>
    </source>
</evidence>
<dbReference type="SMART" id="SM00448">
    <property type="entry name" value="REC"/>
    <property type="match status" value="1"/>
</dbReference>
<dbReference type="Pfam" id="PF00072">
    <property type="entry name" value="Response_reg"/>
    <property type="match status" value="1"/>
</dbReference>
<dbReference type="Proteomes" id="UP001267878">
    <property type="component" value="Unassembled WGS sequence"/>
</dbReference>
<reference evidence="7 8" key="1">
    <citation type="submission" date="2023-07" db="EMBL/GenBank/DDBJ databases">
        <title>Sorghum-associated microbial communities from plants grown in Nebraska, USA.</title>
        <authorList>
            <person name="Schachtman D."/>
        </authorList>
    </citation>
    <scope>NUCLEOTIDE SEQUENCE [LARGE SCALE GENOMIC DNA]</scope>
    <source>
        <strain evidence="7 8">BE187</strain>
    </source>
</reference>
<keyword evidence="1" id="KW-0805">Transcription regulation</keyword>
<name>A0ABU1VMH7_9GAMM</name>
<keyword evidence="8" id="KW-1185">Reference proteome</keyword>
<dbReference type="PROSITE" id="PS00622">
    <property type="entry name" value="HTH_LUXR_1"/>
    <property type="match status" value="1"/>
</dbReference>
<dbReference type="InterPro" id="IPR001789">
    <property type="entry name" value="Sig_transdc_resp-reg_receiver"/>
</dbReference>
<evidence type="ECO:0000313" key="8">
    <source>
        <dbReference type="Proteomes" id="UP001267878"/>
    </source>
</evidence>
<comment type="caution">
    <text evidence="7">The sequence shown here is derived from an EMBL/GenBank/DDBJ whole genome shotgun (WGS) entry which is preliminary data.</text>
</comment>
<feature type="modified residue" description="4-aspartylphosphate" evidence="4">
    <location>
        <position position="56"/>
    </location>
</feature>
<proteinExistence type="predicted"/>
<dbReference type="Pfam" id="PF00196">
    <property type="entry name" value="GerE"/>
    <property type="match status" value="1"/>
</dbReference>
<evidence type="ECO:0000256" key="1">
    <source>
        <dbReference type="ARBA" id="ARBA00023015"/>
    </source>
</evidence>
<feature type="domain" description="Response regulatory" evidence="6">
    <location>
        <begin position="7"/>
        <end position="121"/>
    </location>
</feature>
<dbReference type="PROSITE" id="PS50043">
    <property type="entry name" value="HTH_LUXR_2"/>
    <property type="match status" value="1"/>
</dbReference>
<evidence type="ECO:0000313" key="7">
    <source>
        <dbReference type="EMBL" id="MDR7098672.1"/>
    </source>
</evidence>
<dbReference type="PROSITE" id="PS50110">
    <property type="entry name" value="RESPONSE_REGULATORY"/>
    <property type="match status" value="1"/>
</dbReference>
<feature type="domain" description="HTH luxR-type" evidence="5">
    <location>
        <begin position="137"/>
        <end position="202"/>
    </location>
</feature>
<protein>
    <submittedName>
        <fullName evidence="7">FixJ family two-component response regulator</fullName>
    </submittedName>
</protein>
<keyword evidence="4" id="KW-0597">Phosphoprotein</keyword>
<dbReference type="Gene3D" id="3.40.50.2300">
    <property type="match status" value="1"/>
</dbReference>
<dbReference type="InterPro" id="IPR011006">
    <property type="entry name" value="CheY-like_superfamily"/>
</dbReference>
<evidence type="ECO:0000256" key="2">
    <source>
        <dbReference type="ARBA" id="ARBA00023125"/>
    </source>
</evidence>